<evidence type="ECO:0000259" key="5">
    <source>
        <dbReference type="PROSITE" id="PS51634"/>
    </source>
</evidence>
<organism evidence="6">
    <name type="scientific">Cryptomonas curvata</name>
    <dbReference type="NCBI Taxonomy" id="233186"/>
    <lineage>
        <taxon>Eukaryota</taxon>
        <taxon>Cryptophyceae</taxon>
        <taxon>Cryptomonadales</taxon>
        <taxon>Cryptomonadaceae</taxon>
        <taxon>Cryptomonas</taxon>
    </lineage>
</organism>
<dbReference type="EMBL" id="HBEZ01029629">
    <property type="protein sequence ID" value="CAD8638657.1"/>
    <property type="molecule type" value="Transcribed_RNA"/>
</dbReference>
<feature type="compositionally biased region" description="Acidic residues" evidence="4">
    <location>
        <begin position="349"/>
        <end position="360"/>
    </location>
</feature>
<evidence type="ECO:0000256" key="3">
    <source>
        <dbReference type="ARBA" id="ARBA00023242"/>
    </source>
</evidence>
<dbReference type="InterPro" id="IPR005172">
    <property type="entry name" value="CRC"/>
</dbReference>
<feature type="compositionally biased region" description="Basic and acidic residues" evidence="4">
    <location>
        <begin position="81"/>
        <end position="92"/>
    </location>
</feature>
<gene>
    <name evidence="6" type="ORF">CCUR1050_LOCUS16341</name>
</gene>
<evidence type="ECO:0000256" key="1">
    <source>
        <dbReference type="ARBA" id="ARBA00004123"/>
    </source>
</evidence>
<feature type="compositionally biased region" description="Acidic residues" evidence="4">
    <location>
        <begin position="93"/>
        <end position="107"/>
    </location>
</feature>
<dbReference type="PROSITE" id="PS51634">
    <property type="entry name" value="CRC"/>
    <property type="match status" value="1"/>
</dbReference>
<dbReference type="InterPro" id="IPR028307">
    <property type="entry name" value="Lin-54_fam"/>
</dbReference>
<feature type="compositionally biased region" description="Polar residues" evidence="4">
    <location>
        <begin position="65"/>
        <end position="80"/>
    </location>
</feature>
<feature type="domain" description="CRC" evidence="5">
    <location>
        <begin position="116"/>
        <end position="235"/>
    </location>
</feature>
<dbReference type="GO" id="GO:0006355">
    <property type="term" value="P:regulation of DNA-templated transcription"/>
    <property type="evidence" value="ECO:0007669"/>
    <property type="project" value="TreeGrafter"/>
</dbReference>
<feature type="region of interest" description="Disordered" evidence="4">
    <location>
        <begin position="59"/>
        <end position="118"/>
    </location>
</feature>
<sequence>MQMKREFLEKNPSSTTAGSNDKEKRKRPPPPITLPAAKIYAPNLPLRSRACVEARTTELADRTNCRPSENQRGLNNNVSKTVDESKMFHSDDEEHESDLEESEEEVDEKGPKKSEKEKGCRCGRTKCLKQYCACFRTDQRCTSDCVCQDCRNDGKHENERMLAVRHVRMHSNTAFKGTRLAASDQQVVTPRGSVRILRGCRCKKSRCQKKYCECFGVGLSCTASCVCVDCINGNDASQNFEILAGYDSGKAAVPPPSKLLKARSASSESFQNSAGYSSSTSEDCDVKIEPSAEIKVVQKKRGENQSSPILESQQKDLPSSESSASEADEPECEAGQNVESGRIERPPSNEEEDAEEEEDPSLGLTPRVGTVGEMHRKPTPVQSRTGWETDESAETATAFDAQLSLGPPSFSPRGRLRWATFGDMACSPRSPVTLQRETSGGAFRPCTIQPCSPMGDAGLPWDVSFPSSLAFE</sequence>
<dbReference type="SMART" id="SM01114">
    <property type="entry name" value="CXC"/>
    <property type="match status" value="2"/>
</dbReference>
<dbReference type="Pfam" id="PF03638">
    <property type="entry name" value="TCR"/>
    <property type="match status" value="2"/>
</dbReference>
<comment type="similarity">
    <text evidence="2">Belongs to the lin-54 family.</text>
</comment>
<dbReference type="InterPro" id="IPR033467">
    <property type="entry name" value="Tesmin/TSO1-like_CXC"/>
</dbReference>
<evidence type="ECO:0000256" key="4">
    <source>
        <dbReference type="SAM" id="MobiDB-lite"/>
    </source>
</evidence>
<feature type="compositionally biased region" description="Polar residues" evidence="4">
    <location>
        <begin position="304"/>
        <end position="317"/>
    </location>
</feature>
<protein>
    <recommendedName>
        <fullName evidence="5">CRC domain-containing protein</fullName>
    </recommendedName>
</protein>
<reference evidence="6" key="1">
    <citation type="submission" date="2021-01" db="EMBL/GenBank/DDBJ databases">
        <authorList>
            <person name="Corre E."/>
            <person name="Pelletier E."/>
            <person name="Niang G."/>
            <person name="Scheremetjew M."/>
            <person name="Finn R."/>
            <person name="Kale V."/>
            <person name="Holt S."/>
            <person name="Cochrane G."/>
            <person name="Meng A."/>
            <person name="Brown T."/>
            <person name="Cohen L."/>
        </authorList>
    </citation>
    <scope>NUCLEOTIDE SEQUENCE</scope>
    <source>
        <strain evidence="6">CCAP979/52</strain>
    </source>
</reference>
<dbReference type="PANTHER" id="PTHR12446:SF34">
    <property type="entry name" value="PROTEIN LIN-54 HOMOLOG"/>
    <property type="match status" value="1"/>
</dbReference>
<evidence type="ECO:0000313" key="6">
    <source>
        <dbReference type="EMBL" id="CAD8638657.1"/>
    </source>
</evidence>
<keyword evidence="3" id="KW-0539">Nucleus</keyword>
<dbReference type="PANTHER" id="PTHR12446">
    <property type="entry name" value="TESMIN/TSO1-RELATED"/>
    <property type="match status" value="1"/>
</dbReference>
<accession>A0A7S0MDT2</accession>
<feature type="region of interest" description="Disordered" evidence="4">
    <location>
        <begin position="1"/>
        <end position="40"/>
    </location>
</feature>
<feature type="compositionally biased region" description="Basic and acidic residues" evidence="4">
    <location>
        <begin position="108"/>
        <end position="118"/>
    </location>
</feature>
<comment type="subcellular location">
    <subcellularLocation>
        <location evidence="1">Nucleus</location>
    </subcellularLocation>
</comment>
<name>A0A7S0MDT2_9CRYP</name>
<proteinExistence type="inferred from homology"/>
<evidence type="ECO:0000256" key="2">
    <source>
        <dbReference type="ARBA" id="ARBA00007267"/>
    </source>
</evidence>
<dbReference type="GO" id="GO:0005634">
    <property type="term" value="C:nucleus"/>
    <property type="evidence" value="ECO:0007669"/>
    <property type="project" value="UniProtKB-SubCell"/>
</dbReference>
<dbReference type="AlphaFoldDB" id="A0A7S0MDT2"/>
<feature type="region of interest" description="Disordered" evidence="4">
    <location>
        <begin position="298"/>
        <end position="394"/>
    </location>
</feature>